<evidence type="ECO:0000256" key="1">
    <source>
        <dbReference type="SAM" id="MobiDB-lite"/>
    </source>
</evidence>
<dbReference type="EMBL" id="BKCJ010007798">
    <property type="protein sequence ID" value="GEU79066.1"/>
    <property type="molecule type" value="Genomic_DNA"/>
</dbReference>
<evidence type="ECO:0000313" key="2">
    <source>
        <dbReference type="EMBL" id="GEU79066.1"/>
    </source>
</evidence>
<accession>A0A6L2MYM2</accession>
<name>A0A6L2MYM2_TANCI</name>
<organism evidence="2">
    <name type="scientific">Tanacetum cinerariifolium</name>
    <name type="common">Dalmatian daisy</name>
    <name type="synonym">Chrysanthemum cinerariifolium</name>
    <dbReference type="NCBI Taxonomy" id="118510"/>
    <lineage>
        <taxon>Eukaryota</taxon>
        <taxon>Viridiplantae</taxon>
        <taxon>Streptophyta</taxon>
        <taxon>Embryophyta</taxon>
        <taxon>Tracheophyta</taxon>
        <taxon>Spermatophyta</taxon>
        <taxon>Magnoliopsida</taxon>
        <taxon>eudicotyledons</taxon>
        <taxon>Gunneridae</taxon>
        <taxon>Pentapetalae</taxon>
        <taxon>asterids</taxon>
        <taxon>campanulids</taxon>
        <taxon>Asterales</taxon>
        <taxon>Asteraceae</taxon>
        <taxon>Asteroideae</taxon>
        <taxon>Anthemideae</taxon>
        <taxon>Anthemidinae</taxon>
        <taxon>Tanacetum</taxon>
    </lineage>
</organism>
<feature type="region of interest" description="Disordered" evidence="1">
    <location>
        <begin position="145"/>
        <end position="174"/>
    </location>
</feature>
<comment type="caution">
    <text evidence="2">The sequence shown here is derived from an EMBL/GenBank/DDBJ whole genome shotgun (WGS) entry which is preliminary data.</text>
</comment>
<sequence>MQKSDVSIDTNDPSIMNAKVVNLGSCVDVTHVDQNVTQLDHNVGGFIVSVSSASRDTNGPSDVQTCIRMVENTRPISYINVVPTEPTTVSGSTNSVTKEPVLTVNTKGHLSVCQNLKNPRQYVRGVQVGQNLGFKPAKQVYQPVSKKNDANTNGKKKQTGLTRHETPSGAFDSPTTTSLAKLINNLERQILEDKLVLVDDDGKPLRKVDYPDTNNKVKRCVQ</sequence>
<protein>
    <submittedName>
        <fullName evidence="2">Uncharacterized protein</fullName>
    </submittedName>
</protein>
<reference evidence="2" key="1">
    <citation type="journal article" date="2019" name="Sci. Rep.">
        <title>Draft genome of Tanacetum cinerariifolium, the natural source of mosquito coil.</title>
        <authorList>
            <person name="Yamashiro T."/>
            <person name="Shiraishi A."/>
            <person name="Satake H."/>
            <person name="Nakayama K."/>
        </authorList>
    </citation>
    <scope>NUCLEOTIDE SEQUENCE</scope>
</reference>
<proteinExistence type="predicted"/>
<gene>
    <name evidence="2" type="ORF">Tci_051044</name>
</gene>
<dbReference type="AlphaFoldDB" id="A0A6L2MYM2"/>